<gene>
    <name evidence="1" type="ORF">Patl1_03134</name>
</gene>
<organism evidence="1 2">
    <name type="scientific">Pistacia atlantica</name>
    <dbReference type="NCBI Taxonomy" id="434234"/>
    <lineage>
        <taxon>Eukaryota</taxon>
        <taxon>Viridiplantae</taxon>
        <taxon>Streptophyta</taxon>
        <taxon>Embryophyta</taxon>
        <taxon>Tracheophyta</taxon>
        <taxon>Spermatophyta</taxon>
        <taxon>Magnoliopsida</taxon>
        <taxon>eudicotyledons</taxon>
        <taxon>Gunneridae</taxon>
        <taxon>Pentapetalae</taxon>
        <taxon>rosids</taxon>
        <taxon>malvids</taxon>
        <taxon>Sapindales</taxon>
        <taxon>Anacardiaceae</taxon>
        <taxon>Pistacia</taxon>
    </lineage>
</organism>
<name>A0ACC1C992_9ROSI</name>
<sequence length="151" mass="17365">MNFTAFVNVDYGVISDFAELETDAEIDGKLIVNERNVSLELYVGMEFESEEAAMVYYDTYAKHVGFIIWVGKWVVMKLETEYSHPLGIPSGKGRRCTVQAQPLDEKDKKIRELSAELHRANQQLAECSEQPEMVLHDIEQHTNHLNKVFRT</sequence>
<comment type="caution">
    <text evidence="1">The sequence shown here is derived from an EMBL/GenBank/DDBJ whole genome shotgun (WGS) entry which is preliminary data.</text>
</comment>
<evidence type="ECO:0000313" key="2">
    <source>
        <dbReference type="Proteomes" id="UP001164250"/>
    </source>
</evidence>
<proteinExistence type="predicted"/>
<reference evidence="2" key="1">
    <citation type="journal article" date="2023" name="G3 (Bethesda)">
        <title>Genome assembly and association tests identify interacting loci associated with vigor, precocity, and sex in interspecific pistachio rootstocks.</title>
        <authorList>
            <person name="Palmer W."/>
            <person name="Jacygrad E."/>
            <person name="Sagayaradj S."/>
            <person name="Cavanaugh K."/>
            <person name="Han R."/>
            <person name="Bertier L."/>
            <person name="Beede B."/>
            <person name="Kafkas S."/>
            <person name="Golino D."/>
            <person name="Preece J."/>
            <person name="Michelmore R."/>
        </authorList>
    </citation>
    <scope>NUCLEOTIDE SEQUENCE [LARGE SCALE GENOMIC DNA]</scope>
</reference>
<evidence type="ECO:0000313" key="1">
    <source>
        <dbReference type="EMBL" id="KAJ0112127.1"/>
    </source>
</evidence>
<dbReference type="EMBL" id="CM047897">
    <property type="protein sequence ID" value="KAJ0112127.1"/>
    <property type="molecule type" value="Genomic_DNA"/>
</dbReference>
<accession>A0ACC1C992</accession>
<dbReference type="Proteomes" id="UP001164250">
    <property type="component" value="Chromosome 1"/>
</dbReference>
<protein>
    <submittedName>
        <fullName evidence="1">Uncharacterized protein</fullName>
    </submittedName>
</protein>
<keyword evidence="2" id="KW-1185">Reference proteome</keyword>